<dbReference type="EC" id="4.2.1.-" evidence="12"/>
<keyword evidence="12" id="KW-0456">Lyase</keyword>
<dbReference type="PANTHER" id="PTHR30069">
    <property type="entry name" value="TONB-DEPENDENT OUTER MEMBRANE RECEPTOR"/>
    <property type="match status" value="1"/>
</dbReference>
<comment type="subcellular location">
    <subcellularLocation>
        <location evidence="1 8">Cell outer membrane</location>
        <topology evidence="1 8">Multi-pass membrane protein</topology>
    </subcellularLocation>
</comment>
<feature type="domain" description="TonB-dependent receptor plug" evidence="11">
    <location>
        <begin position="95"/>
        <end position="180"/>
    </location>
</feature>
<dbReference type="InterPro" id="IPR000531">
    <property type="entry name" value="Beta-barrel_TonB"/>
</dbReference>
<evidence type="ECO:0000313" key="12">
    <source>
        <dbReference type="EMBL" id="STP09108.1"/>
    </source>
</evidence>
<keyword evidence="6 8" id="KW-0472">Membrane</keyword>
<dbReference type="InterPro" id="IPR039426">
    <property type="entry name" value="TonB-dep_rcpt-like"/>
</dbReference>
<evidence type="ECO:0000256" key="8">
    <source>
        <dbReference type="PROSITE-ProRule" id="PRU01360"/>
    </source>
</evidence>
<evidence type="ECO:0000256" key="1">
    <source>
        <dbReference type="ARBA" id="ARBA00004571"/>
    </source>
</evidence>
<dbReference type="AlphaFoldDB" id="A0A377JMY1"/>
<dbReference type="GO" id="GO:0016829">
    <property type="term" value="F:lyase activity"/>
    <property type="evidence" value="ECO:0007669"/>
    <property type="project" value="UniProtKB-KW"/>
</dbReference>
<comment type="similarity">
    <text evidence="8 9">Belongs to the TonB-dependent receptor family.</text>
</comment>
<evidence type="ECO:0000256" key="9">
    <source>
        <dbReference type="RuleBase" id="RU003357"/>
    </source>
</evidence>
<dbReference type="PANTHER" id="PTHR30069:SF49">
    <property type="entry name" value="OUTER MEMBRANE PROTEIN C"/>
    <property type="match status" value="1"/>
</dbReference>
<dbReference type="Proteomes" id="UP000255335">
    <property type="component" value="Unassembled WGS sequence"/>
</dbReference>
<dbReference type="GO" id="GO:0044718">
    <property type="term" value="P:siderophore transmembrane transport"/>
    <property type="evidence" value="ECO:0007669"/>
    <property type="project" value="TreeGrafter"/>
</dbReference>
<dbReference type="Pfam" id="PF00593">
    <property type="entry name" value="TonB_dep_Rec_b-barrel"/>
    <property type="match status" value="1"/>
</dbReference>
<dbReference type="GO" id="GO:0009279">
    <property type="term" value="C:cell outer membrane"/>
    <property type="evidence" value="ECO:0007669"/>
    <property type="project" value="UniProtKB-SubCell"/>
</dbReference>
<evidence type="ECO:0000256" key="4">
    <source>
        <dbReference type="ARBA" id="ARBA00022692"/>
    </source>
</evidence>
<protein>
    <submittedName>
        <fullName evidence="12">Nitrilase/cyanide hydratase</fullName>
        <ecNumber evidence="12">4.2.1.-</ecNumber>
    </submittedName>
</protein>
<dbReference type="Pfam" id="PF07715">
    <property type="entry name" value="Plug"/>
    <property type="match status" value="1"/>
</dbReference>
<gene>
    <name evidence="12" type="ORF">NCTC12221_00538</name>
</gene>
<evidence type="ECO:0000256" key="5">
    <source>
        <dbReference type="ARBA" id="ARBA00023077"/>
    </source>
</evidence>
<dbReference type="GO" id="GO:0015344">
    <property type="term" value="F:siderophore uptake transmembrane transporter activity"/>
    <property type="evidence" value="ECO:0007669"/>
    <property type="project" value="TreeGrafter"/>
</dbReference>
<evidence type="ECO:0000259" key="10">
    <source>
        <dbReference type="Pfam" id="PF00593"/>
    </source>
</evidence>
<proteinExistence type="inferred from homology"/>
<reference evidence="12 13" key="1">
    <citation type="submission" date="2018-06" db="EMBL/GenBank/DDBJ databases">
        <authorList>
            <consortium name="Pathogen Informatics"/>
            <person name="Doyle S."/>
        </authorList>
    </citation>
    <scope>NUCLEOTIDE SEQUENCE [LARGE SCALE GENOMIC DNA]</scope>
    <source>
        <strain evidence="12 13">NCTC12221</strain>
    </source>
</reference>
<accession>A0A377JMY1</accession>
<keyword evidence="4 8" id="KW-0812">Transmembrane</keyword>
<sequence>MADKGWRMSVKRHFWQVCICVNMLSVGYADTLISENPLPATQAHADSSHTLQDSKAYPARERKLPPSVVVALQRDVLQNPTHLSWQGRDTPLHSGDVAKSMLQIPAFSMTRKGGGGSEIAFRAQSASRLPIFLNGGNLSGACGGRMDTTITYIFPENYNRISILKGPQDVRYGALIGGGVLFDRDILRLSKSQFAFDGSALYGSFGRFDANANVLAGGKYGSIQAIYSHYESRDYRSGDNKVVHSAYNRESVSLIGTLTPTQNTALELDIDLGRGNASYADRAMDARTFDRISYNLAYKQHISDTFDSLEVRLWRNEIDHIMDNFSHRQVQVMDNKYNVSNPKRTNTGGRVEGKFYFGNAWELYVGGNYNHDFHASRMLKDSPSKNEANAVLNQAYKPNFTFQTLGIFAQGQYMPESSHSIAFGARYDTLSTLQHSTDKEVQNHLGSGFLRYEKYFDTLTLYSGVGVAQRGADFWERSKGGGMELKPETNSQLDMGLVYQVDNFNAKASAFMSHIADYIVLHYGSATNAFNTNAFLGGGELEAEYIAWKSLHFYGSLAYTYAENLKNVAGFKVGSPLPQIPPLQGQLSAFYDNGGWLLRLDMIANAAQHRYMLDYGNVVGKDLGKTQGFVTLNLYGGYKRKHFILLAGVDNLTNTLYAYHLSKNGVGIGDIAPTNRIYEPGRSYWAKVRVYF</sequence>
<evidence type="ECO:0000256" key="7">
    <source>
        <dbReference type="ARBA" id="ARBA00023237"/>
    </source>
</evidence>
<evidence type="ECO:0000256" key="6">
    <source>
        <dbReference type="ARBA" id="ARBA00023136"/>
    </source>
</evidence>
<feature type="domain" description="TonB-dependent receptor-like beta-barrel" evidence="10">
    <location>
        <begin position="228"/>
        <end position="652"/>
    </location>
</feature>
<name>A0A377JMY1_9HELI</name>
<evidence type="ECO:0000313" key="13">
    <source>
        <dbReference type="Proteomes" id="UP000255335"/>
    </source>
</evidence>
<dbReference type="EMBL" id="UGHZ01000001">
    <property type="protein sequence ID" value="STP09108.1"/>
    <property type="molecule type" value="Genomic_DNA"/>
</dbReference>
<evidence type="ECO:0000256" key="3">
    <source>
        <dbReference type="ARBA" id="ARBA00022452"/>
    </source>
</evidence>
<keyword evidence="2 8" id="KW-0813">Transport</keyword>
<dbReference type="InterPro" id="IPR036942">
    <property type="entry name" value="Beta-barrel_TonB_sf"/>
</dbReference>
<dbReference type="InterPro" id="IPR037066">
    <property type="entry name" value="Plug_dom_sf"/>
</dbReference>
<dbReference type="Gene3D" id="2.170.130.10">
    <property type="entry name" value="TonB-dependent receptor, plug domain"/>
    <property type="match status" value="1"/>
</dbReference>
<organism evidence="12 13">
    <name type="scientific">Helicobacter cinaedi</name>
    <dbReference type="NCBI Taxonomy" id="213"/>
    <lineage>
        <taxon>Bacteria</taxon>
        <taxon>Pseudomonadati</taxon>
        <taxon>Campylobacterota</taxon>
        <taxon>Epsilonproteobacteria</taxon>
        <taxon>Campylobacterales</taxon>
        <taxon>Helicobacteraceae</taxon>
        <taxon>Helicobacter</taxon>
    </lineage>
</organism>
<evidence type="ECO:0000256" key="2">
    <source>
        <dbReference type="ARBA" id="ARBA00022448"/>
    </source>
</evidence>
<dbReference type="InterPro" id="IPR012910">
    <property type="entry name" value="Plug_dom"/>
</dbReference>
<keyword evidence="7 8" id="KW-0998">Cell outer membrane</keyword>
<dbReference type="PROSITE" id="PS52016">
    <property type="entry name" value="TONB_DEPENDENT_REC_3"/>
    <property type="match status" value="1"/>
</dbReference>
<keyword evidence="3 8" id="KW-1134">Transmembrane beta strand</keyword>
<dbReference type="Gene3D" id="2.40.170.20">
    <property type="entry name" value="TonB-dependent receptor, beta-barrel domain"/>
    <property type="match status" value="1"/>
</dbReference>
<keyword evidence="5 9" id="KW-0798">TonB box</keyword>
<evidence type="ECO:0000259" key="11">
    <source>
        <dbReference type="Pfam" id="PF07715"/>
    </source>
</evidence>
<dbReference type="SUPFAM" id="SSF56935">
    <property type="entry name" value="Porins"/>
    <property type="match status" value="1"/>
</dbReference>